<gene>
    <name evidence="10" type="ORF">SUTMEG_00660</name>
</gene>
<evidence type="ECO:0000256" key="2">
    <source>
        <dbReference type="ARBA" id="ARBA00022475"/>
    </source>
</evidence>
<dbReference type="AlphaFoldDB" id="A0A2Z6I6V2"/>
<keyword evidence="2" id="KW-1003">Cell membrane</keyword>
<reference evidence="10 11" key="1">
    <citation type="journal article" date="2018" name="Int. J. Syst. Evol. Microbiol.">
        <title>Mesosutterella multiformis gen. nov., sp. nov., a member of the family Sutterellaceae and Sutterella megalosphaeroides sp. nov., isolated from human faeces.</title>
        <authorList>
            <person name="Sakamoto M."/>
            <person name="Ikeyama N."/>
            <person name="Kunihiro T."/>
            <person name="Iino T."/>
            <person name="Yuki M."/>
            <person name="Ohkuma M."/>
        </authorList>
    </citation>
    <scope>NUCLEOTIDE SEQUENCE [LARGE SCALE GENOMIC DNA]</scope>
    <source>
        <strain evidence="10 11">6FBBBH3</strain>
    </source>
</reference>
<keyword evidence="11" id="KW-1185">Reference proteome</keyword>
<feature type="transmembrane region" description="Helical" evidence="7">
    <location>
        <begin position="21"/>
        <end position="41"/>
    </location>
</feature>
<evidence type="ECO:0000259" key="8">
    <source>
        <dbReference type="Pfam" id="PF02687"/>
    </source>
</evidence>
<feature type="domain" description="MacB-like periplasmic core" evidence="9">
    <location>
        <begin position="20"/>
        <end position="241"/>
    </location>
</feature>
<dbReference type="Pfam" id="PF02687">
    <property type="entry name" value="FtsX"/>
    <property type="match status" value="1"/>
</dbReference>
<evidence type="ECO:0000259" key="9">
    <source>
        <dbReference type="Pfam" id="PF12704"/>
    </source>
</evidence>
<evidence type="ECO:0000256" key="6">
    <source>
        <dbReference type="ARBA" id="ARBA00038076"/>
    </source>
</evidence>
<dbReference type="GO" id="GO:0022857">
    <property type="term" value="F:transmembrane transporter activity"/>
    <property type="evidence" value="ECO:0007669"/>
    <property type="project" value="TreeGrafter"/>
</dbReference>
<dbReference type="EMBL" id="AP018786">
    <property type="protein sequence ID" value="BBF22175.1"/>
    <property type="molecule type" value="Genomic_DNA"/>
</dbReference>
<feature type="transmembrane region" description="Helical" evidence="7">
    <location>
        <begin position="323"/>
        <end position="347"/>
    </location>
</feature>
<evidence type="ECO:0000256" key="4">
    <source>
        <dbReference type="ARBA" id="ARBA00022989"/>
    </source>
</evidence>
<dbReference type="InterPro" id="IPR050250">
    <property type="entry name" value="Macrolide_Exporter_MacB"/>
</dbReference>
<dbReference type="Proteomes" id="UP000271003">
    <property type="component" value="Chromosome"/>
</dbReference>
<evidence type="ECO:0000313" key="11">
    <source>
        <dbReference type="Proteomes" id="UP000271003"/>
    </source>
</evidence>
<dbReference type="OrthoDB" id="4814201at2"/>
<dbReference type="RefSeq" id="WP_120175844.1">
    <property type="nucleotide sequence ID" value="NZ_AP018786.1"/>
</dbReference>
<name>A0A2Z6I6V2_9BURK</name>
<dbReference type="PANTHER" id="PTHR30572">
    <property type="entry name" value="MEMBRANE COMPONENT OF TRANSPORTER-RELATED"/>
    <property type="match status" value="1"/>
</dbReference>
<dbReference type="PANTHER" id="PTHR30572:SF4">
    <property type="entry name" value="ABC TRANSPORTER PERMEASE YTRF"/>
    <property type="match status" value="1"/>
</dbReference>
<feature type="transmembrane region" description="Helical" evidence="7">
    <location>
        <begin position="367"/>
        <end position="385"/>
    </location>
</feature>
<accession>A0A2Z6I6V2</accession>
<dbReference type="Pfam" id="PF12704">
    <property type="entry name" value="MacB_PCD"/>
    <property type="match status" value="1"/>
</dbReference>
<evidence type="ECO:0000256" key="7">
    <source>
        <dbReference type="SAM" id="Phobius"/>
    </source>
</evidence>
<comment type="subcellular location">
    <subcellularLocation>
        <location evidence="1">Cell membrane</location>
        <topology evidence="1">Multi-pass membrane protein</topology>
    </subcellularLocation>
</comment>
<feature type="domain" description="ABC3 transporter permease C-terminal" evidence="8">
    <location>
        <begin position="282"/>
        <end position="395"/>
    </location>
</feature>
<protein>
    <submittedName>
        <fullName evidence="10">ABC transporter permease</fullName>
    </submittedName>
</protein>
<dbReference type="KEGG" id="sutt:SUTMEG_00660"/>
<keyword evidence="3 7" id="KW-0812">Transmembrane</keyword>
<feature type="transmembrane region" description="Helical" evidence="7">
    <location>
        <begin position="279"/>
        <end position="303"/>
    </location>
</feature>
<evidence type="ECO:0000256" key="3">
    <source>
        <dbReference type="ARBA" id="ARBA00022692"/>
    </source>
</evidence>
<proteinExistence type="inferred from homology"/>
<dbReference type="InterPro" id="IPR003838">
    <property type="entry name" value="ABC3_permease_C"/>
</dbReference>
<organism evidence="10 11">
    <name type="scientific">Sutterella megalosphaeroides</name>
    <dbReference type="NCBI Taxonomy" id="2494234"/>
    <lineage>
        <taxon>Bacteria</taxon>
        <taxon>Pseudomonadati</taxon>
        <taxon>Pseudomonadota</taxon>
        <taxon>Betaproteobacteria</taxon>
        <taxon>Burkholderiales</taxon>
        <taxon>Sutterellaceae</taxon>
        <taxon>Sutterella</taxon>
    </lineage>
</organism>
<dbReference type="GO" id="GO:0005886">
    <property type="term" value="C:plasma membrane"/>
    <property type="evidence" value="ECO:0007669"/>
    <property type="project" value="UniProtKB-SubCell"/>
</dbReference>
<comment type="similarity">
    <text evidence="6">Belongs to the ABC-4 integral membrane protein family.</text>
</comment>
<evidence type="ECO:0000313" key="10">
    <source>
        <dbReference type="EMBL" id="BBF22175.1"/>
    </source>
</evidence>
<evidence type="ECO:0000256" key="1">
    <source>
        <dbReference type="ARBA" id="ARBA00004651"/>
    </source>
</evidence>
<keyword evidence="5 7" id="KW-0472">Membrane</keyword>
<keyword evidence="4 7" id="KW-1133">Transmembrane helix</keyword>
<evidence type="ECO:0000256" key="5">
    <source>
        <dbReference type="ARBA" id="ARBA00023136"/>
    </source>
</evidence>
<sequence length="402" mass="43152">MIWNAFLLAMRQIWRNPMRSLLTVLGVVIGVAAVITMVTVGNGASDAIRTQIESFGNNQIMLRPGMRLGPGQKVGAPDFKVEDAEALMSQLAGVEAVAPQTSKSMTIVANGRNWSTSVVGTDNHYFSIDNRELEAGRYFEESEERSGAAVCVIGGTIRRELFGENADVVGENLRTGGFSCRIVGLLKTKGTAAMGGDQDDLVVMPLKTVQRRLLGESRVSALMIRMNAESDRERLKSAIRDLMRERRSLSVGDDDNFTIMDTAEIAAKVASTTQIMTTLLAAVAAVSLLVGGIGIMNIMLVSVTERTREIGIRLAIGALGREVLMQFLIEALMLGCLGGLIGVLLAFGASQGLAVLMNVPFMFDPGINILAFTVSAATGVVFGFFPARRAAKLDPIEAVRHE</sequence>
<dbReference type="InterPro" id="IPR025857">
    <property type="entry name" value="MacB_PCD"/>
</dbReference>